<comment type="similarity">
    <text evidence="1 3">Belongs to the pirin family.</text>
</comment>
<dbReference type="GO" id="GO:0051213">
    <property type="term" value="F:dioxygenase activity"/>
    <property type="evidence" value="ECO:0007669"/>
    <property type="project" value="UniProtKB-KW"/>
</dbReference>
<dbReference type="Pfam" id="PF02678">
    <property type="entry name" value="Pirin"/>
    <property type="match status" value="1"/>
</dbReference>
<dbReference type="PANTHER" id="PTHR43212">
    <property type="entry name" value="QUERCETIN 2,3-DIOXYGENASE"/>
    <property type="match status" value="1"/>
</dbReference>
<dbReference type="PIRSF" id="PIRSF006232">
    <property type="entry name" value="Pirin"/>
    <property type="match status" value="1"/>
</dbReference>
<dbReference type="GO" id="GO:0046872">
    <property type="term" value="F:metal ion binding"/>
    <property type="evidence" value="ECO:0007669"/>
    <property type="project" value="UniProtKB-KW"/>
</dbReference>
<feature type="domain" description="Pirin N-terminal" evidence="4">
    <location>
        <begin position="8"/>
        <end position="119"/>
    </location>
</feature>
<dbReference type="SUPFAM" id="SSF51182">
    <property type="entry name" value="RmlC-like cupins"/>
    <property type="match status" value="1"/>
</dbReference>
<comment type="cofactor">
    <cofactor evidence="2">
        <name>Fe cation</name>
        <dbReference type="ChEBI" id="CHEBI:24875"/>
    </cofactor>
    <text evidence="2">Binds 1 Fe cation per subunit.</text>
</comment>
<dbReference type="InterPro" id="IPR041602">
    <property type="entry name" value="Quercetinase_C"/>
</dbReference>
<dbReference type="InterPro" id="IPR011051">
    <property type="entry name" value="RmlC_Cupin_sf"/>
</dbReference>
<name>A0A1G1YTU6_9BACT</name>
<dbReference type="AlphaFoldDB" id="A0A1G1YTU6"/>
<evidence type="ECO:0000313" key="6">
    <source>
        <dbReference type="EMBL" id="OGY55781.1"/>
    </source>
</evidence>
<evidence type="ECO:0000259" key="4">
    <source>
        <dbReference type="Pfam" id="PF02678"/>
    </source>
</evidence>
<accession>A0A1G1YTU6</accession>
<dbReference type="Pfam" id="PF17954">
    <property type="entry name" value="Pirin_C_2"/>
    <property type="match status" value="1"/>
</dbReference>
<dbReference type="InterPro" id="IPR003829">
    <property type="entry name" value="Pirin_N_dom"/>
</dbReference>
<evidence type="ECO:0000259" key="5">
    <source>
        <dbReference type="Pfam" id="PF17954"/>
    </source>
</evidence>
<evidence type="ECO:0000256" key="3">
    <source>
        <dbReference type="RuleBase" id="RU003457"/>
    </source>
</evidence>
<feature type="binding site" evidence="2">
    <location>
        <position position="57"/>
    </location>
    <ligand>
        <name>Fe cation</name>
        <dbReference type="ChEBI" id="CHEBI:24875"/>
    </ligand>
</feature>
<dbReference type="CDD" id="cd02910">
    <property type="entry name" value="cupin_Yhhw_N"/>
    <property type="match status" value="1"/>
</dbReference>
<protein>
    <submittedName>
        <fullName evidence="6">Quercetin 2,3-dioxygenase</fullName>
    </submittedName>
</protein>
<sequence>MITVRKSSERGYVDHGWLKTYHTFSFADYYDARFVGFRDLLVINEDRIAPQVGFGLHGHENMEIITYMISGELRHTDTMGNSEVLCAGDVQRMSAGTGVRHSEENASPDMEVHLLQIWIRPQRKNIKPSYVQRKFSDDEKKNKWCLIASQTEGLRIHQDATIFACSLEKSKEIKYILKNTSGVWIQIIRGRMSVNEREVTTGDGICIEKEREVIFLAVEETEFLLFDLK</sequence>
<evidence type="ECO:0000256" key="2">
    <source>
        <dbReference type="PIRSR" id="PIRSR006232-1"/>
    </source>
</evidence>
<dbReference type="EMBL" id="MHIN01000004">
    <property type="protein sequence ID" value="OGY55781.1"/>
    <property type="molecule type" value="Genomic_DNA"/>
</dbReference>
<dbReference type="InterPro" id="IPR014710">
    <property type="entry name" value="RmlC-like_jellyroll"/>
</dbReference>
<dbReference type="Proteomes" id="UP000178122">
    <property type="component" value="Unassembled WGS sequence"/>
</dbReference>
<evidence type="ECO:0000313" key="7">
    <source>
        <dbReference type="Proteomes" id="UP000178122"/>
    </source>
</evidence>
<feature type="binding site" evidence="2">
    <location>
        <position position="101"/>
    </location>
    <ligand>
        <name>Fe cation</name>
        <dbReference type="ChEBI" id="CHEBI:24875"/>
    </ligand>
</feature>
<keyword evidence="2" id="KW-0408">Iron</keyword>
<gene>
    <name evidence="6" type="ORF">A2912_00985</name>
</gene>
<dbReference type="InterPro" id="IPR012093">
    <property type="entry name" value="Pirin"/>
</dbReference>
<organism evidence="6 7">
    <name type="scientific">Candidatus Buchananbacteria bacterium RIFCSPLOWO2_01_FULL_40_23b</name>
    <dbReference type="NCBI Taxonomy" id="1797544"/>
    <lineage>
        <taxon>Bacteria</taxon>
        <taxon>Candidatus Buchananiibacteriota</taxon>
    </lineage>
</organism>
<comment type="caution">
    <text evidence="6">The sequence shown here is derived from an EMBL/GenBank/DDBJ whole genome shotgun (WGS) entry which is preliminary data.</text>
</comment>
<feature type="domain" description="Quercetin 2,3-dioxygenase C-terminal cupin" evidence="5">
    <location>
        <begin position="148"/>
        <end position="228"/>
    </location>
</feature>
<keyword evidence="6" id="KW-0560">Oxidoreductase</keyword>
<reference evidence="6 7" key="1">
    <citation type="journal article" date="2016" name="Nat. Commun.">
        <title>Thousands of microbial genomes shed light on interconnected biogeochemical processes in an aquifer system.</title>
        <authorList>
            <person name="Anantharaman K."/>
            <person name="Brown C.T."/>
            <person name="Hug L.A."/>
            <person name="Sharon I."/>
            <person name="Castelle C.J."/>
            <person name="Probst A.J."/>
            <person name="Thomas B.C."/>
            <person name="Singh A."/>
            <person name="Wilkins M.J."/>
            <person name="Karaoz U."/>
            <person name="Brodie E.L."/>
            <person name="Williams K.H."/>
            <person name="Hubbard S.S."/>
            <person name="Banfield J.F."/>
        </authorList>
    </citation>
    <scope>NUCLEOTIDE SEQUENCE [LARGE SCALE GENOMIC DNA]</scope>
</reference>
<evidence type="ECO:0000256" key="1">
    <source>
        <dbReference type="ARBA" id="ARBA00008416"/>
    </source>
</evidence>
<dbReference type="PANTHER" id="PTHR43212:SF3">
    <property type="entry name" value="QUERCETIN 2,3-DIOXYGENASE"/>
    <property type="match status" value="1"/>
</dbReference>
<feature type="binding site" evidence="2">
    <location>
        <position position="103"/>
    </location>
    <ligand>
        <name>Fe cation</name>
        <dbReference type="ChEBI" id="CHEBI:24875"/>
    </ligand>
</feature>
<keyword evidence="6" id="KW-0223">Dioxygenase</keyword>
<dbReference type="Gene3D" id="2.60.120.10">
    <property type="entry name" value="Jelly Rolls"/>
    <property type="match status" value="2"/>
</dbReference>
<keyword evidence="2" id="KW-0479">Metal-binding</keyword>
<proteinExistence type="inferred from homology"/>
<feature type="binding site" evidence="2">
    <location>
        <position position="59"/>
    </location>
    <ligand>
        <name>Fe cation</name>
        <dbReference type="ChEBI" id="CHEBI:24875"/>
    </ligand>
</feature>